<dbReference type="EMBL" id="NVUS01000032">
    <property type="protein sequence ID" value="PCI97236.1"/>
    <property type="molecule type" value="Genomic_DNA"/>
</dbReference>
<gene>
    <name evidence="1" type="ORF">COB13_16215</name>
</gene>
<proteinExistence type="predicted"/>
<accession>A0A2A4YQZ3</accession>
<reference key="1">
    <citation type="submission" date="2017-08" db="EMBL/GenBank/DDBJ databases">
        <title>A dynamic microbial community with high functional redundancy inhabits the cold, oxic subseafloor aquifer.</title>
        <authorList>
            <person name="Tully B.J."/>
            <person name="Wheat C.G."/>
            <person name="Glazer B.T."/>
            <person name="Huber J.A."/>
        </authorList>
    </citation>
    <scope>NUCLEOTIDE SEQUENCE [LARGE SCALE GENOMIC DNA]</scope>
</reference>
<sequence>MTQAFNFTDPIIQWLLDGDVSIQYITHRDLLNIERPDLQQQIEHKGWGANFLSRRNSNGHWGNDFYNPKWICSHYTLLDLKNLNLSPNNITISETIEKIVIESKTTDGGVNPAHHSNISDVCINGVFLNYACYFNIGESHLHSIVNFILDQHMLDGGFNCQKNRSGAVHSSLHSTISVLEGIQEYAANGYKYKLEQLMCVATEAQEFILLHHFYKSDHTGETINKSFLTFSYPTRWKYNILRALDYFQSARIPWDDRMEAAIDIIISKRTRDGKWKLQSAHPGQVHFKMELGGKPSRWNTLTALRLLQKYTNNIPSIV</sequence>
<name>A0A2A4YQZ3_9PROT</name>
<evidence type="ECO:0000313" key="1">
    <source>
        <dbReference type="EMBL" id="PCI97236.1"/>
    </source>
</evidence>
<reference evidence="1" key="2">
    <citation type="journal article" date="2018" name="ISME J.">
        <title>A dynamic microbial community with high functional redundancy inhabits the cold, oxic subseafloor aquifer.</title>
        <authorList>
            <person name="Tully B.J."/>
            <person name="Wheat C.G."/>
            <person name="Glazer B.T."/>
            <person name="Huber J.A."/>
        </authorList>
    </citation>
    <scope>NUCLEOTIDE SEQUENCE</scope>
    <source>
        <strain evidence="1">NORP83</strain>
    </source>
</reference>
<comment type="caution">
    <text evidence="1">The sequence shown here is derived from an EMBL/GenBank/DDBJ whole genome shotgun (WGS) entry which is preliminary data.</text>
</comment>
<dbReference type="SUPFAM" id="SSF48239">
    <property type="entry name" value="Terpenoid cyclases/Protein prenyltransferases"/>
    <property type="match status" value="1"/>
</dbReference>
<dbReference type="AlphaFoldDB" id="A0A2A4YQZ3"/>
<dbReference type="InterPro" id="IPR008930">
    <property type="entry name" value="Terpenoid_cyclase/PrenylTrfase"/>
</dbReference>
<evidence type="ECO:0008006" key="2">
    <source>
        <dbReference type="Google" id="ProtNLM"/>
    </source>
</evidence>
<organism evidence="1">
    <name type="scientific">OCS116 cluster bacterium</name>
    <dbReference type="NCBI Taxonomy" id="2030921"/>
    <lineage>
        <taxon>Bacteria</taxon>
        <taxon>Pseudomonadati</taxon>
        <taxon>Pseudomonadota</taxon>
        <taxon>Alphaproteobacteria</taxon>
        <taxon>OCS116 cluster</taxon>
    </lineage>
</organism>
<protein>
    <recommendedName>
        <fullName evidence="2">Prenyltransferase</fullName>
    </recommendedName>
</protein>